<dbReference type="InterPro" id="IPR045028">
    <property type="entry name" value="DinG/Rad3-like"/>
</dbReference>
<organism evidence="17 18">
    <name type="scientific">Sarcoptes scabiei</name>
    <name type="common">Itch mite</name>
    <name type="synonym">Acarus scabiei</name>
    <dbReference type="NCBI Taxonomy" id="52283"/>
    <lineage>
        <taxon>Eukaryota</taxon>
        <taxon>Metazoa</taxon>
        <taxon>Ecdysozoa</taxon>
        <taxon>Arthropoda</taxon>
        <taxon>Chelicerata</taxon>
        <taxon>Arachnida</taxon>
        <taxon>Acari</taxon>
        <taxon>Acariformes</taxon>
        <taxon>Sarcoptiformes</taxon>
        <taxon>Astigmata</taxon>
        <taxon>Psoroptidia</taxon>
        <taxon>Sarcoptoidea</taxon>
        <taxon>Sarcoptidae</taxon>
        <taxon>Sarcoptinae</taxon>
        <taxon>Sarcoptes</taxon>
    </lineage>
</organism>
<evidence type="ECO:0000256" key="12">
    <source>
        <dbReference type="ARBA" id="ARBA00023242"/>
    </source>
</evidence>
<comment type="caution">
    <text evidence="17">The sequence shown here is derived from an EMBL/GenBank/DDBJ whole genome shotgun (WGS) entry which is preliminary data.</text>
</comment>
<dbReference type="SMART" id="SM00491">
    <property type="entry name" value="HELICc2"/>
    <property type="match status" value="1"/>
</dbReference>
<dbReference type="NCBIfam" id="TIGR00604">
    <property type="entry name" value="rad3"/>
    <property type="match status" value="1"/>
</dbReference>
<dbReference type="EMBL" id="JXLN01015694">
    <property type="protein sequence ID" value="KPM10763.1"/>
    <property type="molecule type" value="Genomic_DNA"/>
</dbReference>
<dbReference type="GO" id="GO:0003677">
    <property type="term" value="F:DNA binding"/>
    <property type="evidence" value="ECO:0007669"/>
    <property type="project" value="InterPro"/>
</dbReference>
<dbReference type="GO" id="GO:0005634">
    <property type="term" value="C:nucleus"/>
    <property type="evidence" value="ECO:0007669"/>
    <property type="project" value="UniProtKB-SubCell"/>
</dbReference>
<feature type="coiled-coil region" evidence="13">
    <location>
        <begin position="70"/>
        <end position="100"/>
    </location>
</feature>
<dbReference type="InterPro" id="IPR027417">
    <property type="entry name" value="P-loop_NTPase"/>
</dbReference>
<dbReference type="PANTHER" id="PTHR11472:SF41">
    <property type="entry name" value="ATP-DEPENDENT DNA HELICASE DDX11-RELATED"/>
    <property type="match status" value="1"/>
</dbReference>
<feature type="region of interest" description="Disordered" evidence="14">
    <location>
        <begin position="498"/>
        <end position="519"/>
    </location>
</feature>
<comment type="subcellular location">
    <subcellularLocation>
        <location evidence="2">Nucleus</location>
    </subcellularLocation>
</comment>
<dbReference type="AlphaFoldDB" id="A0A132AIL6"/>
<evidence type="ECO:0000313" key="17">
    <source>
        <dbReference type="EMBL" id="KPM10763.1"/>
    </source>
</evidence>
<evidence type="ECO:0000256" key="6">
    <source>
        <dbReference type="ARBA" id="ARBA00022801"/>
    </source>
</evidence>
<dbReference type="GO" id="GO:0005524">
    <property type="term" value="F:ATP binding"/>
    <property type="evidence" value="ECO:0007669"/>
    <property type="project" value="UniProtKB-KW"/>
</dbReference>
<keyword evidence="9" id="KW-0408">Iron</keyword>
<gene>
    <name evidence="17" type="ORF">QR98_0093250</name>
</gene>
<evidence type="ECO:0000259" key="16">
    <source>
        <dbReference type="PROSITE" id="PS51193"/>
    </source>
</evidence>
<dbReference type="GO" id="GO:0046872">
    <property type="term" value="F:metal ion binding"/>
    <property type="evidence" value="ECO:0007669"/>
    <property type="project" value="UniProtKB-KW"/>
</dbReference>
<keyword evidence="4" id="KW-0479">Metal-binding</keyword>
<evidence type="ECO:0000256" key="9">
    <source>
        <dbReference type="ARBA" id="ARBA00023004"/>
    </source>
</evidence>
<comment type="similarity">
    <text evidence="3">Belongs to the DEAD box helicase family. DEAH subfamily. DDX11/CHL1 sub-subfamily.</text>
</comment>
<keyword evidence="15" id="KW-1133">Transmembrane helix</keyword>
<protein>
    <submittedName>
        <fullName evidence="17">Helicase-like protein</fullName>
    </submittedName>
</protein>
<dbReference type="InterPro" id="IPR014013">
    <property type="entry name" value="Helic_SF1/SF2_ATP-bd_DinG/Rad3"/>
</dbReference>
<keyword evidence="5" id="KW-0547">Nucleotide-binding</keyword>
<keyword evidence="13" id="KW-0175">Coiled coil</keyword>
<name>A0A132AIL6_SARSC</name>
<dbReference type="InterPro" id="IPR002464">
    <property type="entry name" value="DNA/RNA_helicase_DEAH_CS"/>
</dbReference>
<dbReference type="InterPro" id="IPR010614">
    <property type="entry name" value="RAD3-like_helicase_DEAD"/>
</dbReference>
<dbReference type="GO" id="GO:0016818">
    <property type="term" value="F:hydrolase activity, acting on acid anhydrides, in phosphorus-containing anhydrides"/>
    <property type="evidence" value="ECO:0007669"/>
    <property type="project" value="InterPro"/>
</dbReference>
<dbReference type="Gene3D" id="3.40.50.300">
    <property type="entry name" value="P-loop containing nucleotide triphosphate hydrolases"/>
    <property type="match status" value="3"/>
</dbReference>
<keyword evidence="15" id="KW-0812">Transmembrane</keyword>
<dbReference type="InterPro" id="IPR006554">
    <property type="entry name" value="Helicase-like_DEXD_c2"/>
</dbReference>
<feature type="domain" description="Helicase ATP-binding" evidence="16">
    <location>
        <begin position="16"/>
        <end position="420"/>
    </location>
</feature>
<dbReference type="CDD" id="cd18788">
    <property type="entry name" value="SF2_C_XPD"/>
    <property type="match status" value="1"/>
</dbReference>
<evidence type="ECO:0000256" key="10">
    <source>
        <dbReference type="ARBA" id="ARBA00023014"/>
    </source>
</evidence>
<evidence type="ECO:0000256" key="2">
    <source>
        <dbReference type="ARBA" id="ARBA00004123"/>
    </source>
</evidence>
<comment type="cofactor">
    <cofactor evidence="1">
        <name>[4Fe-4S] cluster</name>
        <dbReference type="ChEBI" id="CHEBI:49883"/>
    </cofactor>
</comment>
<dbReference type="Proteomes" id="UP000616769">
    <property type="component" value="Unassembled WGS sequence"/>
</dbReference>
<dbReference type="SUPFAM" id="SSF52540">
    <property type="entry name" value="P-loop containing nucleoside triphosphate hydrolases"/>
    <property type="match status" value="1"/>
</dbReference>
<evidence type="ECO:0000256" key="8">
    <source>
        <dbReference type="ARBA" id="ARBA00022840"/>
    </source>
</evidence>
<dbReference type="GO" id="GO:0006974">
    <property type="term" value="P:DNA damage response"/>
    <property type="evidence" value="ECO:0007669"/>
    <property type="project" value="UniProtKB-ARBA"/>
</dbReference>
<evidence type="ECO:0000256" key="11">
    <source>
        <dbReference type="ARBA" id="ARBA00023235"/>
    </source>
</evidence>
<dbReference type="PROSITE" id="PS00690">
    <property type="entry name" value="DEAH_ATP_HELICASE"/>
    <property type="match status" value="1"/>
</dbReference>
<keyword evidence="12" id="KW-0539">Nucleus</keyword>
<dbReference type="VEuPathDB" id="VectorBase:SSCA006085"/>
<dbReference type="GO" id="GO:0003678">
    <property type="term" value="F:DNA helicase activity"/>
    <property type="evidence" value="ECO:0007669"/>
    <property type="project" value="InterPro"/>
</dbReference>
<dbReference type="GO" id="GO:0051536">
    <property type="term" value="F:iron-sulfur cluster binding"/>
    <property type="evidence" value="ECO:0007669"/>
    <property type="project" value="UniProtKB-KW"/>
</dbReference>
<dbReference type="SMART" id="SM00487">
    <property type="entry name" value="DEXDc"/>
    <property type="match status" value="1"/>
</dbReference>
<reference evidence="17 18" key="1">
    <citation type="journal article" date="2015" name="Parasit. Vectors">
        <title>Draft genome of the scabies mite.</title>
        <authorList>
            <person name="Rider S.D.Jr."/>
            <person name="Morgan M.S."/>
            <person name="Arlian L.G."/>
        </authorList>
    </citation>
    <scope>NUCLEOTIDE SEQUENCE [LARGE SCALE GENOMIC DNA]</scope>
    <source>
        <strain evidence="17">Arlian Lab</strain>
    </source>
</reference>
<keyword evidence="8" id="KW-0067">ATP-binding</keyword>
<dbReference type="InterPro" id="IPR013020">
    <property type="entry name" value="Rad3/Chl1-like"/>
</dbReference>
<keyword evidence="7 17" id="KW-0347">Helicase</keyword>
<keyword evidence="15" id="KW-0472">Membrane</keyword>
<dbReference type="OrthoDB" id="267079at2759"/>
<evidence type="ECO:0000256" key="13">
    <source>
        <dbReference type="SAM" id="Coils"/>
    </source>
</evidence>
<evidence type="ECO:0000256" key="4">
    <source>
        <dbReference type="ARBA" id="ARBA00022723"/>
    </source>
</evidence>
<evidence type="ECO:0000256" key="7">
    <source>
        <dbReference type="ARBA" id="ARBA00022806"/>
    </source>
</evidence>
<evidence type="ECO:0000256" key="5">
    <source>
        <dbReference type="ARBA" id="ARBA00022741"/>
    </source>
</evidence>
<evidence type="ECO:0000256" key="1">
    <source>
        <dbReference type="ARBA" id="ARBA00001966"/>
    </source>
</evidence>
<keyword evidence="11" id="KW-0413">Isomerase</keyword>
<evidence type="ECO:0000256" key="3">
    <source>
        <dbReference type="ARBA" id="ARBA00008435"/>
    </source>
</evidence>
<dbReference type="Pfam" id="PF06733">
    <property type="entry name" value="DEAD_2"/>
    <property type="match status" value="1"/>
</dbReference>
<dbReference type="SMART" id="SM00488">
    <property type="entry name" value="DEXDc2"/>
    <property type="match status" value="1"/>
</dbReference>
<dbReference type="InterPro" id="IPR006555">
    <property type="entry name" value="ATP-dep_Helicase_C"/>
</dbReference>
<feature type="compositionally biased region" description="Basic and acidic residues" evidence="14">
    <location>
        <begin position="508"/>
        <end position="518"/>
    </location>
</feature>
<sequence length="915" mass="106578">MSSLTNSLGVNHLESDEIDFGFPYKPYKIQTELMATLYRSFQDGLISIVESPTGTGKSLSIICALSKWLEDFKAKEIESLEKEIQSLNLESEKLAKLESDNDDWIQIQSNQIRVKSKVKESIARLEKITKHIKFSKDLRKKSRCKLSKERGLKGNKFTVKKRALKELEDESMDDIDLNDDNNLIIDEDYEDMTNEKNDQQYFRPKIFYCSRTHSQLSQFVNEFKKTKYFTENNCSMMLVPLSSRINYCVNPSLKRLNNLNMINENCNELRSSKTKRCLYYDRHKMKEFSETILSEAHDIEELATVGYREKVCPYYSAKIAIPDAEIVVMPYQMLLHQSTRENFDLNLQDSIVIVDEAHNLLETIVNVHTISLKRFQLANILNCISLYMAKYFARFNSKNLRFLKQLIFVLKKILQLLDVSKNSNCFNPLEMCLQLKIENINHHELIQFIEKSRINLKLQMFSRLKQSKSKENQKNEEAKRSKTSGIIQFLSKMQKDSKLNEANQSDENQEKTSSKQDEASNFDSDTFYLFKDFLVNLNNYTAESRVLLNIDHDNPSNSSIKYLLLSPSIHFKVCKEYHSFSIKFNFRFTFLHLNECSGKDVVEKCRSVILCGGTMKPFDDYINQLYKPLKIPNERVLFRSFDHVITDDKLLAFGFYKGPNNIALNYSYSNRNSLPIIKETGQVIIELVEQIPKGIVVFFPSYDYQDLLLQQWENIGIIKILEKKNKKIFKEPKKSSSLSTTLNQYSRFIGSSPENSAILFSVMGGKMSEGINFSDDLGRGVIVIGLPYANRNSLELTEKINHMNRIEKNAGNVNASMSILVNLINLIVFFIISLYAKTLQEYYENLCMRSVNQSIGRAIRHRNDYATIIMLDERYGRNSIQSKLSDWIRRRFEMIDRFDPETRSKIKDFFDQKKQ</sequence>
<feature type="transmembrane region" description="Helical" evidence="15">
    <location>
        <begin position="815"/>
        <end position="836"/>
    </location>
</feature>
<evidence type="ECO:0000313" key="18">
    <source>
        <dbReference type="Proteomes" id="UP000616769"/>
    </source>
</evidence>
<dbReference type="InterPro" id="IPR014001">
    <property type="entry name" value="Helicase_ATP-bd"/>
</dbReference>
<proteinExistence type="inferred from homology"/>
<dbReference type="PANTHER" id="PTHR11472">
    <property type="entry name" value="DNA REPAIR DEAD HELICASE RAD3/XP-D SUBFAMILY MEMBER"/>
    <property type="match status" value="1"/>
</dbReference>
<keyword evidence="10" id="KW-0411">Iron-sulfur</keyword>
<evidence type="ECO:0000256" key="15">
    <source>
        <dbReference type="SAM" id="Phobius"/>
    </source>
</evidence>
<dbReference type="Pfam" id="PF13307">
    <property type="entry name" value="Helicase_C_2"/>
    <property type="match status" value="1"/>
</dbReference>
<evidence type="ECO:0000256" key="14">
    <source>
        <dbReference type="SAM" id="MobiDB-lite"/>
    </source>
</evidence>
<dbReference type="PROSITE" id="PS51193">
    <property type="entry name" value="HELICASE_ATP_BIND_2"/>
    <property type="match status" value="1"/>
</dbReference>
<dbReference type="GO" id="GO:0034085">
    <property type="term" value="P:establishment of sister chromatid cohesion"/>
    <property type="evidence" value="ECO:0007669"/>
    <property type="project" value="TreeGrafter"/>
</dbReference>
<accession>A0A132AIL6</accession>
<dbReference type="GO" id="GO:0006139">
    <property type="term" value="P:nucleobase-containing compound metabolic process"/>
    <property type="evidence" value="ECO:0007669"/>
    <property type="project" value="InterPro"/>
</dbReference>
<keyword evidence="6" id="KW-0378">Hydrolase</keyword>